<feature type="transmembrane region" description="Helical" evidence="8">
    <location>
        <begin position="167"/>
        <end position="192"/>
    </location>
</feature>
<evidence type="ECO:0000259" key="9">
    <source>
        <dbReference type="PROSITE" id="PS50928"/>
    </source>
</evidence>
<reference evidence="10" key="1">
    <citation type="submission" date="2018-05" db="EMBL/GenBank/DDBJ databases">
        <authorList>
            <person name="Lanie J.A."/>
            <person name="Ng W.-L."/>
            <person name="Kazmierczak K.M."/>
            <person name="Andrzejewski T.M."/>
            <person name="Davidsen T.M."/>
            <person name="Wayne K.J."/>
            <person name="Tettelin H."/>
            <person name="Glass J.I."/>
            <person name="Rusch D."/>
            <person name="Podicherti R."/>
            <person name="Tsui H.-C.T."/>
            <person name="Winkler M.E."/>
        </authorList>
    </citation>
    <scope>NUCLEOTIDE SEQUENCE</scope>
</reference>
<dbReference type="InterPro" id="IPR000515">
    <property type="entry name" value="MetI-like"/>
</dbReference>
<dbReference type="CDD" id="cd06261">
    <property type="entry name" value="TM_PBP2"/>
    <property type="match status" value="1"/>
</dbReference>
<proteinExistence type="inferred from homology"/>
<dbReference type="PANTHER" id="PTHR43848">
    <property type="entry name" value="PUTRESCINE TRANSPORT SYSTEM PERMEASE PROTEIN POTI"/>
    <property type="match status" value="1"/>
</dbReference>
<dbReference type="PROSITE" id="PS50928">
    <property type="entry name" value="ABC_TM1"/>
    <property type="match status" value="1"/>
</dbReference>
<evidence type="ECO:0000313" key="10">
    <source>
        <dbReference type="EMBL" id="SVA69565.1"/>
    </source>
</evidence>
<dbReference type="InterPro" id="IPR051789">
    <property type="entry name" value="Bact_Polyamine_Transport"/>
</dbReference>
<evidence type="ECO:0000256" key="5">
    <source>
        <dbReference type="ARBA" id="ARBA00022692"/>
    </source>
</evidence>
<evidence type="ECO:0000256" key="1">
    <source>
        <dbReference type="ARBA" id="ARBA00004651"/>
    </source>
</evidence>
<keyword evidence="7 8" id="KW-0472">Membrane</keyword>
<evidence type="ECO:0000256" key="4">
    <source>
        <dbReference type="ARBA" id="ARBA00022475"/>
    </source>
</evidence>
<dbReference type="SUPFAM" id="SSF161098">
    <property type="entry name" value="MetI-like"/>
    <property type="match status" value="1"/>
</dbReference>
<sequence>MSILYWAFVIYLFVPLIMMVLMGFKDSNFIGFPIRSWTLHWYTIVVQDMEVLSIFGYSMIIALSSTVIALMIGTWAAILLGPTKFRGKMIVFALVCLPAVIPGIISAIALRIFAETINLSPGTLAIIIGHTIHNVPFVVLVVIARLNTQPISHIDAAKDLGADNLIAFFRVTLPYLKPALIGAGIFCMLISFDDFVRSFFLGGYEPTLPVYIFSQLRTGMSPVINAISAVALLITVIFGLMAERIIRQN</sequence>
<comment type="similarity">
    <text evidence="2">Belongs to the binding-protein-dependent transport system permease family. CysTW subfamily.</text>
</comment>
<dbReference type="Pfam" id="PF00528">
    <property type="entry name" value="BPD_transp_1"/>
    <property type="match status" value="1"/>
</dbReference>
<accession>A0A381XXX5</accession>
<evidence type="ECO:0000256" key="8">
    <source>
        <dbReference type="SAM" id="Phobius"/>
    </source>
</evidence>
<keyword evidence="6 8" id="KW-1133">Transmembrane helix</keyword>
<name>A0A381XXX5_9ZZZZ</name>
<dbReference type="GO" id="GO:0005886">
    <property type="term" value="C:plasma membrane"/>
    <property type="evidence" value="ECO:0007669"/>
    <property type="project" value="UniProtKB-SubCell"/>
</dbReference>
<keyword evidence="3" id="KW-0813">Transport</keyword>
<dbReference type="GO" id="GO:0055085">
    <property type="term" value="P:transmembrane transport"/>
    <property type="evidence" value="ECO:0007669"/>
    <property type="project" value="InterPro"/>
</dbReference>
<protein>
    <recommendedName>
        <fullName evidence="9">ABC transmembrane type-1 domain-containing protein</fullName>
    </recommendedName>
</protein>
<evidence type="ECO:0000256" key="3">
    <source>
        <dbReference type="ARBA" id="ARBA00022448"/>
    </source>
</evidence>
<evidence type="ECO:0000256" key="2">
    <source>
        <dbReference type="ARBA" id="ARBA00007069"/>
    </source>
</evidence>
<feature type="transmembrane region" description="Helical" evidence="8">
    <location>
        <begin position="5"/>
        <end position="24"/>
    </location>
</feature>
<evidence type="ECO:0000256" key="6">
    <source>
        <dbReference type="ARBA" id="ARBA00022989"/>
    </source>
</evidence>
<dbReference type="EMBL" id="UINC01016766">
    <property type="protein sequence ID" value="SVA69565.1"/>
    <property type="molecule type" value="Genomic_DNA"/>
</dbReference>
<organism evidence="10">
    <name type="scientific">marine metagenome</name>
    <dbReference type="NCBI Taxonomy" id="408172"/>
    <lineage>
        <taxon>unclassified sequences</taxon>
        <taxon>metagenomes</taxon>
        <taxon>ecological metagenomes</taxon>
    </lineage>
</organism>
<keyword evidence="4" id="KW-1003">Cell membrane</keyword>
<evidence type="ECO:0000256" key="7">
    <source>
        <dbReference type="ARBA" id="ARBA00023136"/>
    </source>
</evidence>
<feature type="domain" description="ABC transmembrane type-1" evidence="9">
    <location>
        <begin position="55"/>
        <end position="242"/>
    </location>
</feature>
<dbReference type="InterPro" id="IPR035906">
    <property type="entry name" value="MetI-like_sf"/>
</dbReference>
<feature type="transmembrane region" description="Helical" evidence="8">
    <location>
        <begin position="54"/>
        <end position="78"/>
    </location>
</feature>
<feature type="transmembrane region" description="Helical" evidence="8">
    <location>
        <begin position="125"/>
        <end position="146"/>
    </location>
</feature>
<dbReference type="AlphaFoldDB" id="A0A381XXX5"/>
<gene>
    <name evidence="10" type="ORF">METZ01_LOCUS122419</name>
</gene>
<feature type="transmembrane region" description="Helical" evidence="8">
    <location>
        <begin position="223"/>
        <end position="242"/>
    </location>
</feature>
<feature type="transmembrane region" description="Helical" evidence="8">
    <location>
        <begin position="90"/>
        <end position="113"/>
    </location>
</feature>
<dbReference type="PANTHER" id="PTHR43848:SF2">
    <property type="entry name" value="PUTRESCINE TRANSPORT SYSTEM PERMEASE PROTEIN POTI"/>
    <property type="match status" value="1"/>
</dbReference>
<dbReference type="Gene3D" id="1.10.3720.10">
    <property type="entry name" value="MetI-like"/>
    <property type="match status" value="1"/>
</dbReference>
<comment type="subcellular location">
    <subcellularLocation>
        <location evidence="1">Cell membrane</location>
        <topology evidence="1">Multi-pass membrane protein</topology>
    </subcellularLocation>
</comment>
<keyword evidence="5 8" id="KW-0812">Transmembrane</keyword>